<accession>A0A6J7LQV4</accession>
<dbReference type="InterPro" id="IPR007712">
    <property type="entry name" value="RelE/ParE_toxin"/>
</dbReference>
<proteinExistence type="predicted"/>
<dbReference type="InterPro" id="IPR035093">
    <property type="entry name" value="RelE/ParE_toxin_dom_sf"/>
</dbReference>
<keyword evidence="1" id="KW-1277">Toxin-antitoxin system</keyword>
<dbReference type="Gene3D" id="3.30.2310.20">
    <property type="entry name" value="RelE-like"/>
    <property type="match status" value="1"/>
</dbReference>
<dbReference type="PANTHER" id="PTHR35601">
    <property type="entry name" value="TOXIN RELE"/>
    <property type="match status" value="1"/>
</dbReference>
<organism evidence="2">
    <name type="scientific">freshwater metagenome</name>
    <dbReference type="NCBI Taxonomy" id="449393"/>
    <lineage>
        <taxon>unclassified sequences</taxon>
        <taxon>metagenomes</taxon>
        <taxon>ecological metagenomes</taxon>
    </lineage>
</organism>
<dbReference type="PANTHER" id="PTHR35601:SF1">
    <property type="entry name" value="TOXIN RELE"/>
    <property type="match status" value="1"/>
</dbReference>
<sequence>MTVHRIEVRPAAARALAKLDLPIARRVQGAIALLAQDPYPPAARQLKGRAGLRIRVGDYRIIYSVVDDVLVVIVLAIGHRSNVYRI</sequence>
<dbReference type="EMBL" id="CAFBNE010000154">
    <property type="protein sequence ID" value="CAB4968179.1"/>
    <property type="molecule type" value="Genomic_DNA"/>
</dbReference>
<reference evidence="2" key="1">
    <citation type="submission" date="2020-05" db="EMBL/GenBank/DDBJ databases">
        <authorList>
            <person name="Chiriac C."/>
            <person name="Salcher M."/>
            <person name="Ghai R."/>
            <person name="Kavagutti S V."/>
        </authorList>
    </citation>
    <scope>NUCLEOTIDE SEQUENCE</scope>
</reference>
<evidence type="ECO:0000313" key="2">
    <source>
        <dbReference type="EMBL" id="CAB4968179.1"/>
    </source>
</evidence>
<dbReference type="SUPFAM" id="SSF143011">
    <property type="entry name" value="RelE-like"/>
    <property type="match status" value="1"/>
</dbReference>
<evidence type="ECO:0000256" key="1">
    <source>
        <dbReference type="ARBA" id="ARBA00022649"/>
    </source>
</evidence>
<dbReference type="AlphaFoldDB" id="A0A6J7LQV4"/>
<dbReference type="Pfam" id="PF05016">
    <property type="entry name" value="ParE_toxin"/>
    <property type="match status" value="1"/>
</dbReference>
<name>A0A6J7LQV4_9ZZZZ</name>
<gene>
    <name evidence="2" type="ORF">UFOPK3772_03078</name>
</gene>
<protein>
    <submittedName>
        <fullName evidence="2">Unannotated protein</fullName>
    </submittedName>
</protein>